<protein>
    <submittedName>
        <fullName evidence="1">Transposase</fullName>
    </submittedName>
</protein>
<comment type="caution">
    <text evidence="1">The sequence shown here is derived from an EMBL/GenBank/DDBJ whole genome shotgun (WGS) entry which is preliminary data.</text>
</comment>
<gene>
    <name evidence="1" type="ORF">BMONG18_0093</name>
</gene>
<accession>A0A423UFV2</accession>
<evidence type="ECO:0000313" key="1">
    <source>
        <dbReference type="EMBL" id="ROT87553.1"/>
    </source>
</evidence>
<proteinExistence type="predicted"/>
<evidence type="ECO:0000313" key="2">
    <source>
        <dbReference type="Proteomes" id="UP000285266"/>
    </source>
</evidence>
<sequence length="34" mass="4016">MLITARIRYVTDNDWSTRRCLDMSRLGDTIQEAN</sequence>
<dbReference type="EMBL" id="QRAJ01000001">
    <property type="protein sequence ID" value="ROT87553.1"/>
    <property type="molecule type" value="Genomic_DNA"/>
</dbReference>
<reference evidence="1 2" key="1">
    <citation type="submission" date="2018-07" db="EMBL/GenBank/DDBJ databases">
        <title>The role of parmesan cheese in vectoring bovine microbiota.</title>
        <authorList>
            <person name="Lugli G.A."/>
            <person name="Milani C."/>
        </authorList>
    </citation>
    <scope>NUCLEOTIDE SEQUENCE [LARGE SCALE GENOMIC DNA]</scope>
    <source>
        <strain evidence="1 2">BMONG18</strain>
    </source>
</reference>
<dbReference type="AlphaFoldDB" id="A0A423UFV2"/>
<organism evidence="1 2">
    <name type="scientific">Bifidobacterium mongoliense</name>
    <dbReference type="NCBI Taxonomy" id="518643"/>
    <lineage>
        <taxon>Bacteria</taxon>
        <taxon>Bacillati</taxon>
        <taxon>Actinomycetota</taxon>
        <taxon>Actinomycetes</taxon>
        <taxon>Bifidobacteriales</taxon>
        <taxon>Bifidobacteriaceae</taxon>
        <taxon>Bifidobacterium</taxon>
    </lineage>
</organism>
<dbReference type="Proteomes" id="UP000285266">
    <property type="component" value="Unassembled WGS sequence"/>
</dbReference>
<name>A0A423UFV2_9BIFI</name>